<sequence>MRIQIGVPGDALASSQLHAHLRRHPDTRRLPLEHQLPAGGTSEMGALDTITAVLDSGVGVGGLAVALAAWRTQRRGTRAERTLRLERDGQVVTLTGYTPEEAERVLRTLAADPAPAPAPEPDGDGPRP</sequence>
<comment type="caution">
    <text evidence="2">The sequence shown here is derived from an EMBL/GenBank/DDBJ whole genome shotgun (WGS) entry which is preliminary data.</text>
</comment>
<dbReference type="InterPro" id="IPR045428">
    <property type="entry name" value="EACC1"/>
</dbReference>
<accession>A0ABT2K2X9</accession>
<name>A0ABT2K2X9_9ACTN</name>
<proteinExistence type="predicted"/>
<dbReference type="Proteomes" id="UP001156389">
    <property type="component" value="Unassembled WGS sequence"/>
</dbReference>
<evidence type="ECO:0000256" key="1">
    <source>
        <dbReference type="SAM" id="MobiDB-lite"/>
    </source>
</evidence>
<organism evidence="2 3">
    <name type="scientific">Streptomyces gossypii</name>
    <dbReference type="NCBI Taxonomy" id="2883101"/>
    <lineage>
        <taxon>Bacteria</taxon>
        <taxon>Bacillati</taxon>
        <taxon>Actinomycetota</taxon>
        <taxon>Actinomycetes</taxon>
        <taxon>Kitasatosporales</taxon>
        <taxon>Streptomycetaceae</taxon>
        <taxon>Streptomyces</taxon>
    </lineage>
</organism>
<feature type="region of interest" description="Disordered" evidence="1">
    <location>
        <begin position="109"/>
        <end position="128"/>
    </location>
</feature>
<dbReference type="EMBL" id="JAJAGO010000021">
    <property type="protein sequence ID" value="MCT2594451.1"/>
    <property type="molecule type" value="Genomic_DNA"/>
</dbReference>
<gene>
    <name evidence="2" type="ORF">LHJ74_31860</name>
</gene>
<dbReference type="RefSeq" id="WP_260221789.1">
    <property type="nucleotide sequence ID" value="NZ_JAJAGO010000021.1"/>
</dbReference>
<dbReference type="Pfam" id="PF19953">
    <property type="entry name" value="EACC1"/>
    <property type="match status" value="1"/>
</dbReference>
<evidence type="ECO:0000313" key="3">
    <source>
        <dbReference type="Proteomes" id="UP001156389"/>
    </source>
</evidence>
<reference evidence="2 3" key="1">
    <citation type="submission" date="2021-10" db="EMBL/GenBank/DDBJ databases">
        <title>Streptomyces gossypii sp. nov., isolated from soil collected from cotton field.</title>
        <authorList>
            <person name="Ge X."/>
            <person name="Chen X."/>
            <person name="Liu W."/>
        </authorList>
    </citation>
    <scope>NUCLEOTIDE SEQUENCE [LARGE SCALE GENOMIC DNA]</scope>
    <source>
        <strain evidence="2 3">N2-109</strain>
    </source>
</reference>
<protein>
    <submittedName>
        <fullName evidence="2">Uncharacterized protein</fullName>
    </submittedName>
</protein>
<keyword evidence="3" id="KW-1185">Reference proteome</keyword>
<evidence type="ECO:0000313" key="2">
    <source>
        <dbReference type="EMBL" id="MCT2594451.1"/>
    </source>
</evidence>